<feature type="lipid moiety-binding region" description="S-diacylglycerol cysteine" evidence="7">
    <location>
        <position position="22"/>
    </location>
</feature>
<evidence type="ECO:0000256" key="2">
    <source>
        <dbReference type="ARBA" id="ARBA00022729"/>
    </source>
</evidence>
<dbReference type="GO" id="GO:0016020">
    <property type="term" value="C:membrane"/>
    <property type="evidence" value="ECO:0007669"/>
    <property type="project" value="UniProtKB-SubCell"/>
</dbReference>
<proteinExistence type="inferred from homology"/>
<dbReference type="CDD" id="cd13597">
    <property type="entry name" value="PBP2_lipoprotein_Tp32"/>
    <property type="match status" value="1"/>
</dbReference>
<protein>
    <recommendedName>
        <fullName evidence="6">Lipoprotein</fullName>
    </recommendedName>
</protein>
<dbReference type="Gene3D" id="3.40.190.10">
    <property type="entry name" value="Periplasmic binding protein-like II"/>
    <property type="match status" value="2"/>
</dbReference>
<evidence type="ECO:0000256" key="6">
    <source>
        <dbReference type="PIRNR" id="PIRNR002854"/>
    </source>
</evidence>
<sequence length="282" mass="30646">MKKTTIFKSVLAVGATLLLGACGNNEANDKVGEGSSAEETVIKIGASNTPHAEILEFAKPILEKEGIELDITTYNDYVIPNEALAEGDIDANYFQHIPFFESAVEENNYDFVNAGAIHLEPIGIFSKKYKSLDELPDGATVLVSSNTSDWGRIISIFQEAGLVKVKEGVNLTTATFDDIAENPKHIKFEYENDPALMPTLYQQGEGDAVAINANFAVDQDINPVEDSIALESESSPYANIVAVKTEDADSPAIQKLISVLKSKEVQDYIRETWNGAVVPVTE</sequence>
<evidence type="ECO:0000256" key="5">
    <source>
        <dbReference type="ARBA" id="ARBA00023288"/>
    </source>
</evidence>
<dbReference type="Pfam" id="PF03180">
    <property type="entry name" value="Lipoprotein_9"/>
    <property type="match status" value="1"/>
</dbReference>
<dbReference type="Proteomes" id="UP000198668">
    <property type="component" value="Unassembled WGS sequence"/>
</dbReference>
<evidence type="ECO:0000256" key="1">
    <source>
        <dbReference type="ARBA" id="ARBA00004635"/>
    </source>
</evidence>
<keyword evidence="2 8" id="KW-0732">Signal</keyword>
<gene>
    <name evidence="9" type="ORF">SAMN04489868_10912</name>
</gene>
<evidence type="ECO:0000256" key="7">
    <source>
        <dbReference type="PIRSR" id="PIRSR002854-1"/>
    </source>
</evidence>
<dbReference type="SUPFAM" id="SSF53850">
    <property type="entry name" value="Periplasmic binding protein-like II"/>
    <property type="match status" value="1"/>
</dbReference>
<evidence type="ECO:0000256" key="8">
    <source>
        <dbReference type="SAM" id="SignalP"/>
    </source>
</evidence>
<keyword evidence="10" id="KW-1185">Reference proteome</keyword>
<organism evidence="9 10">
    <name type="scientific">Pisciglobus halotolerans</name>
    <dbReference type="NCBI Taxonomy" id="745365"/>
    <lineage>
        <taxon>Bacteria</taxon>
        <taxon>Bacillati</taxon>
        <taxon>Bacillota</taxon>
        <taxon>Bacilli</taxon>
        <taxon>Lactobacillales</taxon>
        <taxon>Carnobacteriaceae</taxon>
    </lineage>
</organism>
<feature type="signal peptide" evidence="8">
    <location>
        <begin position="1"/>
        <end position="27"/>
    </location>
</feature>
<keyword evidence="5 6" id="KW-0449">Lipoprotein</keyword>
<name>A0A1I3BS05_9LACT</name>
<dbReference type="PROSITE" id="PS51257">
    <property type="entry name" value="PROKAR_LIPOPROTEIN"/>
    <property type="match status" value="1"/>
</dbReference>
<evidence type="ECO:0000256" key="4">
    <source>
        <dbReference type="ARBA" id="ARBA00023139"/>
    </source>
</evidence>
<reference evidence="9 10" key="1">
    <citation type="submission" date="2016-10" db="EMBL/GenBank/DDBJ databases">
        <authorList>
            <person name="de Groot N.N."/>
        </authorList>
    </citation>
    <scope>NUCLEOTIDE SEQUENCE [LARGE SCALE GENOMIC DNA]</scope>
    <source>
        <strain evidence="9 10">DSM 27630</strain>
    </source>
</reference>
<keyword evidence="4" id="KW-0564">Palmitate</keyword>
<keyword evidence="3" id="KW-0472">Membrane</keyword>
<dbReference type="PANTHER" id="PTHR30429:SF0">
    <property type="entry name" value="METHIONINE-BINDING LIPOPROTEIN METQ"/>
    <property type="match status" value="1"/>
</dbReference>
<dbReference type="PANTHER" id="PTHR30429">
    <property type="entry name" value="D-METHIONINE-BINDING LIPOPROTEIN METQ"/>
    <property type="match status" value="1"/>
</dbReference>
<evidence type="ECO:0000313" key="9">
    <source>
        <dbReference type="EMBL" id="SFH65098.1"/>
    </source>
</evidence>
<accession>A0A1I3BS05</accession>
<evidence type="ECO:0000256" key="3">
    <source>
        <dbReference type="ARBA" id="ARBA00023136"/>
    </source>
</evidence>
<evidence type="ECO:0000313" key="10">
    <source>
        <dbReference type="Proteomes" id="UP000198668"/>
    </source>
</evidence>
<dbReference type="RefSeq" id="WP_092091836.1">
    <property type="nucleotide sequence ID" value="NZ_FOQE01000009.1"/>
</dbReference>
<comment type="similarity">
    <text evidence="6">Belongs to the nlpA lipoprotein family.</text>
</comment>
<dbReference type="PIRSF" id="PIRSF002854">
    <property type="entry name" value="MetQ"/>
    <property type="match status" value="1"/>
</dbReference>
<dbReference type="AlphaFoldDB" id="A0A1I3BS05"/>
<dbReference type="EMBL" id="FOQE01000009">
    <property type="protein sequence ID" value="SFH65098.1"/>
    <property type="molecule type" value="Genomic_DNA"/>
</dbReference>
<dbReference type="InterPro" id="IPR004872">
    <property type="entry name" value="Lipoprotein_NlpA"/>
</dbReference>
<dbReference type="OrthoDB" id="9812878at2"/>
<comment type="subcellular location">
    <subcellularLocation>
        <location evidence="1">Membrane</location>
        <topology evidence="1">Lipid-anchor</topology>
    </subcellularLocation>
</comment>
<feature type="chain" id="PRO_5038902387" description="Lipoprotein" evidence="8">
    <location>
        <begin position="28"/>
        <end position="282"/>
    </location>
</feature>